<gene>
    <name evidence="2" type="ORF">XELAEV_18005614mg</name>
</gene>
<reference evidence="3" key="1">
    <citation type="journal article" date="2016" name="Nature">
        <title>Genome evolution in the allotetraploid frog Xenopus laevis.</title>
        <authorList>
            <person name="Session A.M."/>
            <person name="Uno Y."/>
            <person name="Kwon T."/>
            <person name="Chapman J.A."/>
            <person name="Toyoda A."/>
            <person name="Takahashi S."/>
            <person name="Fukui A."/>
            <person name="Hikosaka A."/>
            <person name="Suzuki A."/>
            <person name="Kondo M."/>
            <person name="van Heeringen S.J."/>
            <person name="Quigley I."/>
            <person name="Heinz S."/>
            <person name="Ogino H."/>
            <person name="Ochi H."/>
            <person name="Hellsten U."/>
            <person name="Lyons J.B."/>
            <person name="Simakov O."/>
            <person name="Putnam N."/>
            <person name="Stites J."/>
            <person name="Kuroki Y."/>
            <person name="Tanaka T."/>
            <person name="Michiue T."/>
            <person name="Watanabe M."/>
            <person name="Bogdanovic O."/>
            <person name="Lister R."/>
            <person name="Georgiou G."/>
            <person name="Paranjpe S.S."/>
            <person name="van Kruijsbergen I."/>
            <person name="Shu S."/>
            <person name="Carlson J."/>
            <person name="Kinoshita T."/>
            <person name="Ohta Y."/>
            <person name="Mawaribuchi S."/>
            <person name="Jenkins J."/>
            <person name="Grimwood J."/>
            <person name="Schmutz J."/>
            <person name="Mitros T."/>
            <person name="Mozaffari S.V."/>
            <person name="Suzuki Y."/>
            <person name="Haramoto Y."/>
            <person name="Yamamoto T.S."/>
            <person name="Takagi C."/>
            <person name="Heald R."/>
            <person name="Miller K."/>
            <person name="Haudenschild C."/>
            <person name="Kitzman J."/>
            <person name="Nakayama T."/>
            <person name="Izutsu Y."/>
            <person name="Robert J."/>
            <person name="Fortriede J."/>
            <person name="Burns K."/>
            <person name="Lotay V."/>
            <person name="Karimi K."/>
            <person name="Yasuoka Y."/>
            <person name="Dichmann D.S."/>
            <person name="Flajnik M.F."/>
            <person name="Houston D.W."/>
            <person name="Shendure J."/>
            <person name="DuPasquier L."/>
            <person name="Vize P.D."/>
            <person name="Zorn A.M."/>
            <person name="Ito M."/>
            <person name="Marcotte E.M."/>
            <person name="Wallingford J.B."/>
            <person name="Ito Y."/>
            <person name="Asashima M."/>
            <person name="Ueno N."/>
            <person name="Matsuda Y."/>
            <person name="Veenstra G.J."/>
            <person name="Fujiyama A."/>
            <person name="Harland R.M."/>
            <person name="Taira M."/>
            <person name="Rokhsar D.S."/>
        </authorList>
    </citation>
    <scope>NUCLEOTIDE SEQUENCE [LARGE SCALE GENOMIC DNA]</scope>
    <source>
        <strain evidence="3">J</strain>
    </source>
</reference>
<dbReference type="GO" id="GO:0048488">
    <property type="term" value="P:synaptic vesicle endocytosis"/>
    <property type="evidence" value="ECO:0007669"/>
    <property type="project" value="TreeGrafter"/>
</dbReference>
<dbReference type="InterPro" id="IPR056742">
    <property type="entry name" value="BLTP1_C"/>
</dbReference>
<protein>
    <recommendedName>
        <fullName evidence="1">Bridge-like lipid transfer protein family member 1 C-terminal domain-containing protein</fullName>
    </recommendedName>
</protein>
<dbReference type="Pfam" id="PF25040">
    <property type="entry name" value="BLTP1_C"/>
    <property type="match status" value="1"/>
</dbReference>
<proteinExistence type="predicted"/>
<dbReference type="Proteomes" id="UP000694892">
    <property type="component" value="Chromosome 1L"/>
</dbReference>
<dbReference type="InterPro" id="IPR033616">
    <property type="entry name" value="BLTP1"/>
</dbReference>
<dbReference type="EMBL" id="CM004466">
    <property type="protein sequence ID" value="OCT99831.1"/>
    <property type="molecule type" value="Genomic_DNA"/>
</dbReference>
<organism evidence="2 3">
    <name type="scientific">Xenopus laevis</name>
    <name type="common">African clawed frog</name>
    <dbReference type="NCBI Taxonomy" id="8355"/>
    <lineage>
        <taxon>Eukaryota</taxon>
        <taxon>Metazoa</taxon>
        <taxon>Chordata</taxon>
        <taxon>Craniata</taxon>
        <taxon>Vertebrata</taxon>
        <taxon>Euteleostomi</taxon>
        <taxon>Amphibia</taxon>
        <taxon>Batrachia</taxon>
        <taxon>Anura</taxon>
        <taxon>Pipoidea</taxon>
        <taxon>Pipidae</taxon>
        <taxon>Xenopodinae</taxon>
        <taxon>Xenopus</taxon>
        <taxon>Xenopus</taxon>
    </lineage>
</organism>
<evidence type="ECO:0000313" key="3">
    <source>
        <dbReference type="Proteomes" id="UP000694892"/>
    </source>
</evidence>
<feature type="domain" description="Bridge-like lipid transfer protein family member 1 C-terminal" evidence="1">
    <location>
        <begin position="1"/>
        <end position="262"/>
    </location>
</feature>
<dbReference type="PANTHER" id="PTHR31640:SF1">
    <property type="entry name" value="BRIDGE-LIKE LIPID TRANSFER PROTEIN FAMILY MEMBER 1"/>
    <property type="match status" value="1"/>
</dbReference>
<evidence type="ECO:0000259" key="1">
    <source>
        <dbReference type="SMART" id="SM01220"/>
    </source>
</evidence>
<dbReference type="GO" id="GO:0098793">
    <property type="term" value="C:presynapse"/>
    <property type="evidence" value="ECO:0007669"/>
    <property type="project" value="GOC"/>
</dbReference>
<name>A0A974DZJ3_XENLA</name>
<evidence type="ECO:0000313" key="2">
    <source>
        <dbReference type="EMBL" id="OCT99831.1"/>
    </source>
</evidence>
<dbReference type="AlphaFoldDB" id="A0A974DZJ3"/>
<sequence>MTLACFHGPNFHSKSWALFHLEEPNIAFWTEAQKIWEEGSSEHSTYIVQTLDFHLGHNTMVTKPCGALESPMATITKITRRRHENPPHGVASVQEWFNYVTAMRNEELNLLRNVDANHAENSTAVKNSSLLSGFRGGSSYNHETETIFALPRMQLDFKSIHVQEPQEPVLQGAIDFQLIIFLHDMVSAYLKEKEKVIFPPRVFTTRPGQKSPVIQIDESSSEKEREENTNYTYVDWREFMCNTWHLEPTLRYLFIMFHLLQQF</sequence>
<accession>A0A974DZJ3</accession>
<dbReference type="SMART" id="SM01220">
    <property type="entry name" value="FSA_C"/>
    <property type="match status" value="1"/>
</dbReference>
<dbReference type="PANTHER" id="PTHR31640">
    <property type="entry name" value="TRANSMEMBRANE PROTEIN KIAA1109"/>
    <property type="match status" value="1"/>
</dbReference>